<protein>
    <submittedName>
        <fullName evidence="1">Uncharacterized protein</fullName>
    </submittedName>
</protein>
<sequence length="88" mass="9879">MCVQILCSSYGSDNTSRGTMLTFTDKTIKKIDGTYADILGKMCYTAKEQMEYLIEVDHLEKLMDEAIQLGRAAEMIAYLQSNINKEAA</sequence>
<reference evidence="1" key="1">
    <citation type="submission" date="2013-07" db="EMBL/GenBank/DDBJ databases">
        <title>Sub-species coevolution in mutualistic symbiosis.</title>
        <authorList>
            <person name="Murfin K."/>
            <person name="Klassen J."/>
            <person name="Lee M."/>
            <person name="Forst S."/>
            <person name="Stock P."/>
            <person name="Goodrich-Blair H."/>
        </authorList>
    </citation>
    <scope>NUCLEOTIDE SEQUENCE [LARGE SCALE GENOMIC DNA]</scope>
    <source>
        <strain evidence="1">Puntauvense</strain>
    </source>
</reference>
<dbReference type="EMBL" id="CBSW010000224">
    <property type="protein sequence ID" value="CDG98338.1"/>
    <property type="molecule type" value="Genomic_DNA"/>
</dbReference>
<dbReference type="AlphaFoldDB" id="A0A077NIU6"/>
<gene>
    <name evidence="1" type="ORF">XBP1_300002</name>
</gene>
<proteinExistence type="predicted"/>
<dbReference type="Proteomes" id="UP000028511">
    <property type="component" value="Unassembled WGS sequence"/>
</dbReference>
<evidence type="ECO:0000313" key="1">
    <source>
        <dbReference type="EMBL" id="CDG98338.1"/>
    </source>
</evidence>
<dbReference type="HOGENOM" id="CLU_2468291_0_0_6"/>
<accession>A0A077NIU6</accession>
<organism evidence="1">
    <name type="scientific">Xenorhabdus bovienii str. puntauvense</name>
    <dbReference type="NCBI Taxonomy" id="1398201"/>
    <lineage>
        <taxon>Bacteria</taxon>
        <taxon>Pseudomonadati</taxon>
        <taxon>Pseudomonadota</taxon>
        <taxon>Gammaproteobacteria</taxon>
        <taxon>Enterobacterales</taxon>
        <taxon>Morganellaceae</taxon>
        <taxon>Xenorhabdus</taxon>
    </lineage>
</organism>
<comment type="caution">
    <text evidence="1">The sequence shown here is derived from an EMBL/GenBank/DDBJ whole genome shotgun (WGS) entry which is preliminary data.</text>
</comment>
<name>A0A077NIU6_XENBV</name>